<dbReference type="RefSeq" id="WP_006987844.1">
    <property type="nucleotide sequence ID" value="NZ_JH594606.1"/>
</dbReference>
<name>H2BSZ2_GILLR</name>
<feature type="active site" description="Proton acceptor" evidence="2">
    <location>
        <position position="81"/>
    </location>
</feature>
<keyword evidence="5" id="KW-1185">Reference proteome</keyword>
<dbReference type="InterPro" id="IPR013024">
    <property type="entry name" value="GGCT-like"/>
</dbReference>
<dbReference type="InterPro" id="IPR036568">
    <property type="entry name" value="GGCT-like_sf"/>
</dbReference>
<proteinExistence type="predicted"/>
<dbReference type="GO" id="GO:0003839">
    <property type="term" value="F:gamma-glutamylcyclotransferase activity"/>
    <property type="evidence" value="ECO:0007669"/>
    <property type="project" value="InterPro"/>
</dbReference>
<dbReference type="PANTHER" id="PTHR12935">
    <property type="entry name" value="GAMMA-GLUTAMYLCYCLOTRANSFERASE"/>
    <property type="match status" value="1"/>
</dbReference>
<evidence type="ECO:0000256" key="3">
    <source>
        <dbReference type="PIRSR" id="PIRSR617939-2"/>
    </source>
</evidence>
<dbReference type="Gene3D" id="3.10.490.10">
    <property type="entry name" value="Gamma-glutamyl cyclotransferase-like"/>
    <property type="match status" value="1"/>
</dbReference>
<dbReference type="CDD" id="cd06661">
    <property type="entry name" value="GGCT_like"/>
    <property type="match status" value="1"/>
</dbReference>
<gene>
    <name evidence="4" type="ORF">Gilli_0825</name>
</gene>
<dbReference type="eggNOG" id="COG3703">
    <property type="taxonomic scope" value="Bacteria"/>
</dbReference>
<protein>
    <submittedName>
        <fullName evidence="4">AIG2 family protein</fullName>
    </submittedName>
</protein>
<dbReference type="Proteomes" id="UP000003844">
    <property type="component" value="Unassembled WGS sequence"/>
</dbReference>
<reference evidence="5" key="1">
    <citation type="journal article" date="2012" name="Stand. Genomic Sci.">
        <title>Genome sequence of the Antarctic rhodopsins-containing flavobacterium Gillisia limnaea type strain (R-8282(T)).</title>
        <authorList>
            <person name="Riedel T."/>
            <person name="Held B."/>
            <person name="Nolan M."/>
            <person name="Lucas S."/>
            <person name="Lapidus A."/>
            <person name="Tice H."/>
            <person name="Del Rio T.G."/>
            <person name="Cheng J.F."/>
            <person name="Han C."/>
            <person name="Tapia R."/>
            <person name="Goodwin L.A."/>
            <person name="Pitluck S."/>
            <person name="Liolios K."/>
            <person name="Mavromatis K."/>
            <person name="Pagani I."/>
            <person name="Ivanova N."/>
            <person name="Mikhailova N."/>
            <person name="Pati A."/>
            <person name="Chen A."/>
            <person name="Palaniappan K."/>
            <person name="Land M."/>
            <person name="Rohde M."/>
            <person name="Tindall B.J."/>
            <person name="Detter J.C."/>
            <person name="Goker M."/>
            <person name="Bristow J."/>
            <person name="Eisen J.A."/>
            <person name="Markowitz V."/>
            <person name="Hugenholtz P."/>
            <person name="Kyrpides N.C."/>
            <person name="Klenk H.P."/>
            <person name="Woyke T."/>
        </authorList>
    </citation>
    <scope>NUCLEOTIDE SEQUENCE [LARGE SCALE GENOMIC DNA]</scope>
    <source>
        <strain evidence="5">DSM 15749 / LMG 21470 / R-8282</strain>
    </source>
</reference>
<dbReference type="Pfam" id="PF13772">
    <property type="entry name" value="AIG2_2"/>
    <property type="match status" value="1"/>
</dbReference>
<evidence type="ECO:0000256" key="1">
    <source>
        <dbReference type="ARBA" id="ARBA00023239"/>
    </source>
</evidence>
<dbReference type="AlphaFoldDB" id="H2BSZ2"/>
<feature type="binding site" evidence="3">
    <location>
        <begin position="4"/>
        <end position="9"/>
    </location>
    <ligand>
        <name>substrate</name>
    </ligand>
</feature>
<accession>H2BSZ2</accession>
<evidence type="ECO:0000256" key="2">
    <source>
        <dbReference type="PIRSR" id="PIRSR617939-1"/>
    </source>
</evidence>
<keyword evidence="1" id="KW-0456">Lyase</keyword>
<dbReference type="STRING" id="865937.Gilli_0825"/>
<sequence>MFNYFGYGSNINIISLKAKGVEPLSSEIAVLKGWKLKFNVAHWFHHEGGVGNIEPGTPEDWVEGMLHQCRDEHLKTLDLMEAYEIGYTRIEIGVETNSGLKSAMAYVGLPNYINNTCLPTRRYMNIIIEGGKKAGLSDSYLQKLESHPLKVSKDYPNFHHPAKNGTIFTEESLKKNKYLTALCGAVFDMKNSRKNLQCLFDLFGGKDMTLFHIKRHDTSTGNETIEDYLKGNISEALKNYLNAYLNEYQNEFVYVGRYQYSPNTTQFYEEIESTYKTIET</sequence>
<dbReference type="OrthoDB" id="141582at2"/>
<evidence type="ECO:0000313" key="4">
    <source>
        <dbReference type="EMBL" id="EHQ01522.1"/>
    </source>
</evidence>
<dbReference type="EMBL" id="JH594606">
    <property type="protein sequence ID" value="EHQ01522.1"/>
    <property type="molecule type" value="Genomic_DNA"/>
</dbReference>
<dbReference type="PANTHER" id="PTHR12935:SF0">
    <property type="entry name" value="GAMMA-GLUTAMYLCYCLOTRANSFERASE"/>
    <property type="match status" value="1"/>
</dbReference>
<dbReference type="HOGENOM" id="CLU_993097_0_0_10"/>
<feature type="binding site" evidence="3">
    <location>
        <position position="123"/>
    </location>
    <ligand>
        <name>substrate</name>
    </ligand>
</feature>
<dbReference type="SUPFAM" id="SSF110857">
    <property type="entry name" value="Gamma-glutamyl cyclotransferase-like"/>
    <property type="match status" value="1"/>
</dbReference>
<evidence type="ECO:0000313" key="5">
    <source>
        <dbReference type="Proteomes" id="UP000003844"/>
    </source>
</evidence>
<dbReference type="InterPro" id="IPR017939">
    <property type="entry name" value="G-Glutamylcylcotransferase"/>
</dbReference>
<organism evidence="4 5">
    <name type="scientific">Gillisia limnaea (strain DSM 15749 / LMG 21470 / R-8282)</name>
    <dbReference type="NCBI Taxonomy" id="865937"/>
    <lineage>
        <taxon>Bacteria</taxon>
        <taxon>Pseudomonadati</taxon>
        <taxon>Bacteroidota</taxon>
        <taxon>Flavobacteriia</taxon>
        <taxon>Flavobacteriales</taxon>
        <taxon>Flavobacteriaceae</taxon>
        <taxon>Gillisia</taxon>
    </lineage>
</organism>